<name>A0A4S8P9C2_9ACTN</name>
<dbReference type="Pfam" id="PF12840">
    <property type="entry name" value="HTH_20"/>
    <property type="match status" value="1"/>
</dbReference>
<dbReference type="SMART" id="SM00418">
    <property type="entry name" value="HTH_ARSR"/>
    <property type="match status" value="1"/>
</dbReference>
<dbReference type="Gene3D" id="1.10.10.10">
    <property type="entry name" value="Winged helix-like DNA-binding domain superfamily/Winged helix DNA-binding domain"/>
    <property type="match status" value="1"/>
</dbReference>
<dbReference type="Proteomes" id="UP000305792">
    <property type="component" value="Unassembled WGS sequence"/>
</dbReference>
<protein>
    <submittedName>
        <fullName evidence="2">Helix-turn-helix transcriptional regulator</fullName>
    </submittedName>
</protein>
<comment type="caution">
    <text evidence="2">The sequence shown here is derived from an EMBL/GenBank/DDBJ whole genome shotgun (WGS) entry which is preliminary data.</text>
</comment>
<dbReference type="OrthoDB" id="9806976at2"/>
<dbReference type="InterPro" id="IPR001845">
    <property type="entry name" value="HTH_ArsR_DNA-bd_dom"/>
</dbReference>
<dbReference type="PANTHER" id="PTHR38600">
    <property type="entry name" value="TRANSCRIPTIONAL REGULATORY PROTEIN"/>
    <property type="match status" value="1"/>
</dbReference>
<evidence type="ECO:0000259" key="1">
    <source>
        <dbReference type="PROSITE" id="PS50987"/>
    </source>
</evidence>
<dbReference type="AlphaFoldDB" id="A0A4S8P9C2"/>
<dbReference type="InterPro" id="IPR036388">
    <property type="entry name" value="WH-like_DNA-bd_sf"/>
</dbReference>
<dbReference type="NCBIfam" id="NF033788">
    <property type="entry name" value="HTH_metalloreg"/>
    <property type="match status" value="1"/>
</dbReference>
<dbReference type="PRINTS" id="PR00778">
    <property type="entry name" value="HTHARSR"/>
</dbReference>
<sequence>MANYSAAVEPASADLDGIFTALADPTRRAVVRRLGTGPASVGDLADAFPITLPSFMKHVRTLEANGLIRTEKRGRVRTCVLRRDRLAAVDDWLAEQRLVWEQRTDRLERLVTDPKEERP</sequence>
<dbReference type="RefSeq" id="WP_136531023.1">
    <property type="nucleotide sequence ID" value="NZ_STGX01000013.1"/>
</dbReference>
<evidence type="ECO:0000313" key="2">
    <source>
        <dbReference type="EMBL" id="THV26827.1"/>
    </source>
</evidence>
<dbReference type="GO" id="GO:0003700">
    <property type="term" value="F:DNA-binding transcription factor activity"/>
    <property type="evidence" value="ECO:0007669"/>
    <property type="project" value="InterPro"/>
</dbReference>
<proteinExistence type="predicted"/>
<dbReference type="SUPFAM" id="SSF46785">
    <property type="entry name" value="Winged helix' DNA-binding domain"/>
    <property type="match status" value="1"/>
</dbReference>
<dbReference type="PANTHER" id="PTHR38600:SF2">
    <property type="entry name" value="SLL0088 PROTEIN"/>
    <property type="match status" value="1"/>
</dbReference>
<dbReference type="PROSITE" id="PS50987">
    <property type="entry name" value="HTH_ARSR_2"/>
    <property type="match status" value="1"/>
</dbReference>
<dbReference type="InterPro" id="IPR036390">
    <property type="entry name" value="WH_DNA-bd_sf"/>
</dbReference>
<accession>A0A4S8P9C2</accession>
<feature type="domain" description="HTH arsR-type" evidence="1">
    <location>
        <begin position="7"/>
        <end position="101"/>
    </location>
</feature>
<keyword evidence="3" id="KW-1185">Reference proteome</keyword>
<dbReference type="EMBL" id="STGX01000013">
    <property type="protein sequence ID" value="THV26827.1"/>
    <property type="molecule type" value="Genomic_DNA"/>
</dbReference>
<reference evidence="2 3" key="1">
    <citation type="journal article" date="2018" name="Int. J. Syst. Evol. Microbiol.">
        <title>Glycomyces paridis sp. nov., isolated from the medicinal plant Paris polyphylla.</title>
        <authorList>
            <person name="Fang X.M."/>
            <person name="Bai J.L."/>
            <person name="Su J."/>
            <person name="Zhao L.L."/>
            <person name="Liu H.Y."/>
            <person name="Ma B.P."/>
            <person name="Zhang Y.Q."/>
            <person name="Yu L.Y."/>
        </authorList>
    </citation>
    <scope>NUCLEOTIDE SEQUENCE [LARGE SCALE GENOMIC DNA]</scope>
    <source>
        <strain evidence="2 3">CPCC 204357</strain>
    </source>
</reference>
<evidence type="ECO:0000313" key="3">
    <source>
        <dbReference type="Proteomes" id="UP000305792"/>
    </source>
</evidence>
<dbReference type="CDD" id="cd00090">
    <property type="entry name" value="HTH_ARSR"/>
    <property type="match status" value="1"/>
</dbReference>
<organism evidence="2 3">
    <name type="scientific">Glycomyces paridis</name>
    <dbReference type="NCBI Taxonomy" id="2126555"/>
    <lineage>
        <taxon>Bacteria</taxon>
        <taxon>Bacillati</taxon>
        <taxon>Actinomycetota</taxon>
        <taxon>Actinomycetes</taxon>
        <taxon>Glycomycetales</taxon>
        <taxon>Glycomycetaceae</taxon>
        <taxon>Glycomyces</taxon>
    </lineage>
</organism>
<gene>
    <name evidence="2" type="ORF">E9998_17735</name>
</gene>
<dbReference type="InterPro" id="IPR011991">
    <property type="entry name" value="ArsR-like_HTH"/>
</dbReference>